<proteinExistence type="predicted"/>
<evidence type="ECO:0000259" key="1">
    <source>
        <dbReference type="Pfam" id="PF26298"/>
    </source>
</evidence>
<name>A0A0L0F4Q5_9EUKA</name>
<dbReference type="EMBL" id="KQ248488">
    <property type="protein sequence ID" value="KNC71594.1"/>
    <property type="molecule type" value="Genomic_DNA"/>
</dbReference>
<keyword evidence="3" id="KW-1185">Reference proteome</keyword>
<dbReference type="Pfam" id="PF26298">
    <property type="entry name" value="MurL_epimerase_C"/>
    <property type="match status" value="1"/>
</dbReference>
<evidence type="ECO:0000313" key="2">
    <source>
        <dbReference type="EMBL" id="KNC71594.1"/>
    </source>
</evidence>
<organism evidence="2 3">
    <name type="scientific">Sphaeroforma arctica JP610</name>
    <dbReference type="NCBI Taxonomy" id="667725"/>
    <lineage>
        <taxon>Eukaryota</taxon>
        <taxon>Ichthyosporea</taxon>
        <taxon>Ichthyophonida</taxon>
        <taxon>Sphaeroforma</taxon>
    </lineage>
</organism>
<reference evidence="2 3" key="1">
    <citation type="submission" date="2011-02" db="EMBL/GenBank/DDBJ databases">
        <title>The Genome Sequence of Sphaeroforma arctica JP610.</title>
        <authorList>
            <consortium name="The Broad Institute Genome Sequencing Platform"/>
            <person name="Russ C."/>
            <person name="Cuomo C."/>
            <person name="Young S.K."/>
            <person name="Zeng Q."/>
            <person name="Gargeya S."/>
            <person name="Alvarado L."/>
            <person name="Berlin A."/>
            <person name="Chapman S.B."/>
            <person name="Chen Z."/>
            <person name="Freedman E."/>
            <person name="Gellesch M."/>
            <person name="Goldberg J."/>
            <person name="Griggs A."/>
            <person name="Gujja S."/>
            <person name="Heilman E."/>
            <person name="Heiman D."/>
            <person name="Howarth C."/>
            <person name="Mehta T."/>
            <person name="Neiman D."/>
            <person name="Pearson M."/>
            <person name="Roberts A."/>
            <person name="Saif S."/>
            <person name="Shea T."/>
            <person name="Shenoy N."/>
            <person name="Sisk P."/>
            <person name="Stolte C."/>
            <person name="Sykes S."/>
            <person name="White J."/>
            <person name="Yandava C."/>
            <person name="Burger G."/>
            <person name="Gray M.W."/>
            <person name="Holland P.W.H."/>
            <person name="King N."/>
            <person name="Lang F.B.F."/>
            <person name="Roger A.J."/>
            <person name="Ruiz-Trillo I."/>
            <person name="Haas B."/>
            <person name="Nusbaum C."/>
            <person name="Birren B."/>
        </authorList>
    </citation>
    <scope>NUCLEOTIDE SEQUENCE [LARGE SCALE GENOMIC DNA]</scope>
    <source>
        <strain evidence="2 3">JP610</strain>
    </source>
</reference>
<sequence length="87" mass="9877">VFGDNLFAKEALWPEFEALMGLGEHKPFECVGTAEETFVALKKARSRYKATYPNMDLPQFFNLHQRTLDRTPDAMKHTVASTAADEQ</sequence>
<protein>
    <recommendedName>
        <fullName evidence="1">MurL C-terminal domain-containing protein</fullName>
    </recommendedName>
</protein>
<evidence type="ECO:0000313" key="3">
    <source>
        <dbReference type="Proteomes" id="UP000054560"/>
    </source>
</evidence>
<dbReference type="RefSeq" id="XP_014145496.1">
    <property type="nucleotide sequence ID" value="XM_014290021.1"/>
</dbReference>
<dbReference type="AlphaFoldDB" id="A0A0L0F4Q5"/>
<dbReference type="OrthoDB" id="99425at2759"/>
<feature type="domain" description="MurL C-terminal" evidence="1">
    <location>
        <begin position="1"/>
        <end position="48"/>
    </location>
</feature>
<accession>A0A0L0F4Q5</accession>
<gene>
    <name evidence="2" type="ORF">SARC_15868</name>
</gene>
<feature type="non-terminal residue" evidence="2">
    <location>
        <position position="87"/>
    </location>
</feature>
<dbReference type="GeneID" id="25916372"/>
<dbReference type="InterPro" id="IPR058741">
    <property type="entry name" value="MurL_C"/>
</dbReference>
<dbReference type="Proteomes" id="UP000054560">
    <property type="component" value="Unassembled WGS sequence"/>
</dbReference>
<feature type="non-terminal residue" evidence="2">
    <location>
        <position position="1"/>
    </location>
</feature>